<name>A0ACC2P2V9_9HYME</name>
<reference evidence="1" key="1">
    <citation type="submission" date="2023-04" db="EMBL/GenBank/DDBJ databases">
        <title>A chromosome-level genome assembly of the parasitoid wasp Eretmocerus hayati.</title>
        <authorList>
            <person name="Zhong Y."/>
            <person name="Liu S."/>
            <person name="Liu Y."/>
        </authorList>
    </citation>
    <scope>NUCLEOTIDE SEQUENCE</scope>
    <source>
        <strain evidence="1">ZJU_SS_LIU_2023</strain>
    </source>
</reference>
<proteinExistence type="predicted"/>
<organism evidence="1 2">
    <name type="scientific">Eretmocerus hayati</name>
    <dbReference type="NCBI Taxonomy" id="131215"/>
    <lineage>
        <taxon>Eukaryota</taxon>
        <taxon>Metazoa</taxon>
        <taxon>Ecdysozoa</taxon>
        <taxon>Arthropoda</taxon>
        <taxon>Hexapoda</taxon>
        <taxon>Insecta</taxon>
        <taxon>Pterygota</taxon>
        <taxon>Neoptera</taxon>
        <taxon>Endopterygota</taxon>
        <taxon>Hymenoptera</taxon>
        <taxon>Apocrita</taxon>
        <taxon>Proctotrupomorpha</taxon>
        <taxon>Chalcidoidea</taxon>
        <taxon>Aphelinidae</taxon>
        <taxon>Aphelininae</taxon>
        <taxon>Eretmocerus</taxon>
    </lineage>
</organism>
<dbReference type="Proteomes" id="UP001239111">
    <property type="component" value="Chromosome 2"/>
</dbReference>
<sequence length="219" mass="24511">MSDLEGNCSVLSIASVLSDYGINDVGIDSFTEWLKETAQGQELKSSVAENDNIPDKSLSRFPTTISSDQIIVTGHKYNIEKSAVKNSVNCVDNQSDAERSGEMSLLCGFINETEYSLKVSNSDCDPNDPAVHSCPDREFNYRKDDNEKESLSMKVFDSSADAEQGNLPYNSNLSHRLFRELAYDFLKDWLKYINLSSSQRIIGMEKTGSVSSESKEYHR</sequence>
<comment type="caution">
    <text evidence="1">The sequence shown here is derived from an EMBL/GenBank/DDBJ whole genome shotgun (WGS) entry which is preliminary data.</text>
</comment>
<evidence type="ECO:0000313" key="2">
    <source>
        <dbReference type="Proteomes" id="UP001239111"/>
    </source>
</evidence>
<keyword evidence="2" id="KW-1185">Reference proteome</keyword>
<protein>
    <submittedName>
        <fullName evidence="1">Uncharacterized protein</fullName>
    </submittedName>
</protein>
<dbReference type="EMBL" id="CM056742">
    <property type="protein sequence ID" value="KAJ8677443.1"/>
    <property type="molecule type" value="Genomic_DNA"/>
</dbReference>
<evidence type="ECO:0000313" key="1">
    <source>
        <dbReference type="EMBL" id="KAJ8677443.1"/>
    </source>
</evidence>
<accession>A0ACC2P2V9</accession>
<gene>
    <name evidence="1" type="ORF">QAD02_013230</name>
</gene>